<feature type="binding site" evidence="9">
    <location>
        <position position="364"/>
    </location>
    <ligand>
        <name>Zn(2+)</name>
        <dbReference type="ChEBI" id="CHEBI:29105"/>
        <note>catalytic</note>
    </ligand>
</feature>
<reference evidence="14 15" key="1">
    <citation type="journal article" date="2021" name="Elife">
        <title>Chloroplast acquisition without the gene transfer in kleptoplastic sea slugs, Plakobranchus ocellatus.</title>
        <authorList>
            <person name="Maeda T."/>
            <person name="Takahashi S."/>
            <person name="Yoshida T."/>
            <person name="Shimamura S."/>
            <person name="Takaki Y."/>
            <person name="Nagai Y."/>
            <person name="Toyoda A."/>
            <person name="Suzuki Y."/>
            <person name="Arimoto A."/>
            <person name="Ishii H."/>
            <person name="Satoh N."/>
            <person name="Nishiyama T."/>
            <person name="Hasebe M."/>
            <person name="Maruyama T."/>
            <person name="Minagawa J."/>
            <person name="Obokata J."/>
            <person name="Shigenobu S."/>
        </authorList>
    </citation>
    <scope>NUCLEOTIDE SEQUENCE [LARGE SCALE GENOMIC DNA]</scope>
</reference>
<dbReference type="EC" id="3.4.24.84" evidence="1"/>
<evidence type="ECO:0000256" key="4">
    <source>
        <dbReference type="ARBA" id="ARBA00022801"/>
    </source>
</evidence>
<feature type="active site" description="Proton donor" evidence="8">
    <location>
        <position position="443"/>
    </location>
</feature>
<protein>
    <recommendedName>
        <fullName evidence="1">Ste24 endopeptidase</fullName>
        <ecNumber evidence="1">3.4.24.84</ecNumber>
    </recommendedName>
</protein>
<keyword evidence="11" id="KW-0472">Membrane</keyword>
<feature type="transmembrane region" description="Helical" evidence="11">
    <location>
        <begin position="160"/>
        <end position="179"/>
    </location>
</feature>
<feature type="region of interest" description="Disordered" evidence="10">
    <location>
        <begin position="281"/>
        <end position="345"/>
    </location>
</feature>
<dbReference type="GO" id="GO:0071586">
    <property type="term" value="P:CAAX-box protein processing"/>
    <property type="evidence" value="ECO:0007669"/>
    <property type="project" value="InterPro"/>
</dbReference>
<feature type="binding site" evidence="9">
    <location>
        <position position="439"/>
    </location>
    <ligand>
        <name>Zn(2+)</name>
        <dbReference type="ChEBI" id="CHEBI:29105"/>
        <note>catalytic</note>
    </ligand>
</feature>
<evidence type="ECO:0000313" key="14">
    <source>
        <dbReference type="EMBL" id="GFO46398.1"/>
    </source>
</evidence>
<dbReference type="CDD" id="cd07343">
    <property type="entry name" value="M48A_Zmpste24p_like"/>
    <property type="match status" value="1"/>
</dbReference>
<evidence type="ECO:0000256" key="6">
    <source>
        <dbReference type="ARBA" id="ARBA00023049"/>
    </source>
</evidence>
<keyword evidence="5 9" id="KW-0862">Zinc</keyword>
<feature type="compositionally biased region" description="Basic and acidic residues" evidence="10">
    <location>
        <begin position="282"/>
        <end position="320"/>
    </location>
</feature>
<keyword evidence="11" id="KW-1133">Transmembrane helix</keyword>
<evidence type="ECO:0000256" key="7">
    <source>
        <dbReference type="ARBA" id="ARBA00044456"/>
    </source>
</evidence>
<keyword evidence="15" id="KW-1185">Reference proteome</keyword>
<dbReference type="Proteomes" id="UP000735302">
    <property type="component" value="Unassembled WGS sequence"/>
</dbReference>
<dbReference type="InterPro" id="IPR032456">
    <property type="entry name" value="Peptidase_M48_N"/>
</dbReference>
<feature type="transmembrane region" description="Helical" evidence="11">
    <location>
        <begin position="12"/>
        <end position="30"/>
    </location>
</feature>
<evidence type="ECO:0000256" key="9">
    <source>
        <dbReference type="PIRSR" id="PIRSR627057-2"/>
    </source>
</evidence>
<dbReference type="EMBL" id="BLXT01008183">
    <property type="protein sequence ID" value="GFO46398.1"/>
    <property type="molecule type" value="Genomic_DNA"/>
</dbReference>
<organism evidence="14 15">
    <name type="scientific">Plakobranchus ocellatus</name>
    <dbReference type="NCBI Taxonomy" id="259542"/>
    <lineage>
        <taxon>Eukaryota</taxon>
        <taxon>Metazoa</taxon>
        <taxon>Spiralia</taxon>
        <taxon>Lophotrochozoa</taxon>
        <taxon>Mollusca</taxon>
        <taxon>Gastropoda</taxon>
        <taxon>Heterobranchia</taxon>
        <taxon>Euthyneura</taxon>
        <taxon>Panpulmonata</taxon>
        <taxon>Sacoglossa</taxon>
        <taxon>Placobranchoidea</taxon>
        <taxon>Plakobranchidae</taxon>
        <taxon>Plakobranchus</taxon>
    </lineage>
</organism>
<feature type="transmembrane region" description="Helical" evidence="11">
    <location>
        <begin position="67"/>
        <end position="93"/>
    </location>
</feature>
<keyword evidence="6" id="KW-0482">Metalloprotease</keyword>
<dbReference type="GO" id="GO:0004222">
    <property type="term" value="F:metalloendopeptidase activity"/>
    <property type="evidence" value="ECO:0007669"/>
    <property type="project" value="InterPro"/>
</dbReference>
<keyword evidence="3 9" id="KW-0479">Metal-binding</keyword>
<feature type="transmembrane region" description="Helical" evidence="11">
    <location>
        <begin position="374"/>
        <end position="392"/>
    </location>
</feature>
<comment type="cofactor">
    <cofactor evidence="9">
        <name>Zn(2+)</name>
        <dbReference type="ChEBI" id="CHEBI:29105"/>
    </cofactor>
    <text evidence="9">Binds 1 zinc ion per subunit.</text>
</comment>
<evidence type="ECO:0000256" key="8">
    <source>
        <dbReference type="PIRSR" id="PIRSR627057-1"/>
    </source>
</evidence>
<gene>
    <name evidence="14" type="ORF">PoB_007290300</name>
</gene>
<dbReference type="InterPro" id="IPR001915">
    <property type="entry name" value="Peptidase_M48"/>
</dbReference>
<evidence type="ECO:0000256" key="5">
    <source>
        <dbReference type="ARBA" id="ARBA00022833"/>
    </source>
</evidence>
<evidence type="ECO:0000256" key="3">
    <source>
        <dbReference type="ARBA" id="ARBA00022723"/>
    </source>
</evidence>
<keyword evidence="11" id="KW-0812">Transmembrane</keyword>
<keyword evidence="4" id="KW-0378">Hydrolase</keyword>
<feature type="transmembrane region" description="Helical" evidence="11">
    <location>
        <begin position="412"/>
        <end position="434"/>
    </location>
</feature>
<evidence type="ECO:0000259" key="13">
    <source>
        <dbReference type="Pfam" id="PF16491"/>
    </source>
</evidence>
<name>A0AAV4DPY7_9GAST</name>
<evidence type="ECO:0000256" key="1">
    <source>
        <dbReference type="ARBA" id="ARBA00012336"/>
    </source>
</evidence>
<feature type="transmembrane region" description="Helical" evidence="11">
    <location>
        <begin position="185"/>
        <end position="206"/>
    </location>
</feature>
<feature type="domain" description="Peptidase M48" evidence="12">
    <location>
        <begin position="219"/>
        <end position="495"/>
    </location>
</feature>
<accession>A0AAV4DPY7</accession>
<comment type="catalytic activity">
    <reaction evidence="7">
        <text>Hydrolyzes the peptide bond -P2-(S-farnesyl or geranylgeranyl)C-P1'-P2'-P3'-COOH where P1' and P2' are amino acids with aliphatic side chains and P3' is any C-terminal residue.</text>
        <dbReference type="EC" id="3.4.24.84"/>
    </reaction>
</comment>
<comment type="caution">
    <text evidence="14">The sequence shown here is derived from an EMBL/GenBank/DDBJ whole genome shotgun (WGS) entry which is preliminary data.</text>
</comment>
<feature type="domain" description="CAAX prenyl protease 1 N-terminal" evidence="13">
    <location>
        <begin position="32"/>
        <end position="215"/>
    </location>
</feature>
<dbReference type="InterPro" id="IPR027057">
    <property type="entry name" value="CAXX_Prtase_1"/>
</dbReference>
<evidence type="ECO:0000259" key="12">
    <source>
        <dbReference type="Pfam" id="PF01435"/>
    </source>
</evidence>
<evidence type="ECO:0000256" key="2">
    <source>
        <dbReference type="ARBA" id="ARBA00022670"/>
    </source>
</evidence>
<evidence type="ECO:0000256" key="10">
    <source>
        <dbReference type="SAM" id="MobiDB-lite"/>
    </source>
</evidence>
<keyword evidence="2" id="KW-0645">Protease</keyword>
<dbReference type="PANTHER" id="PTHR10120">
    <property type="entry name" value="CAAX PRENYL PROTEASE 1"/>
    <property type="match status" value="1"/>
</dbReference>
<feature type="binding site" evidence="9">
    <location>
        <position position="360"/>
    </location>
    <ligand>
        <name>Zn(2+)</name>
        <dbReference type="ChEBI" id="CHEBI:29105"/>
        <note>catalytic</note>
    </ligand>
</feature>
<feature type="transmembrane region" description="Helical" evidence="11">
    <location>
        <begin position="113"/>
        <end position="139"/>
    </location>
</feature>
<dbReference type="Pfam" id="PF16491">
    <property type="entry name" value="Peptidase_M48_N"/>
    <property type="match status" value="1"/>
</dbReference>
<dbReference type="Gene3D" id="3.30.2010.10">
    <property type="entry name" value="Metalloproteases ('zincins'), catalytic domain"/>
    <property type="match status" value="1"/>
</dbReference>
<evidence type="ECO:0000313" key="15">
    <source>
        <dbReference type="Proteomes" id="UP000735302"/>
    </source>
</evidence>
<dbReference type="AlphaFoldDB" id="A0AAV4DPY7"/>
<evidence type="ECO:0000256" key="11">
    <source>
        <dbReference type="SAM" id="Phobius"/>
    </source>
</evidence>
<sequence length="505" mass="57647">MFESIDESSIFYAVLAFAWITFFWESYLSLRQRRKAQSSKVVPEDLKHVMEQETFDKARSYHLDKSTYGLCLSVYSQLEATLILLLGGYPFLWSMAASTNVWLGLSDGEILQSLTFLLLGTLYSTVMGLPWSLYSTFVLEEKHGFNKQTLGFFVKDTLKHFAVMLVLALPITATLIYIIQAGGDFFFIYAWLFVFTVSLVMVTIYADYIAPLFDKFTPLPDGELRTQIEELASSIKFPLKKLFVVEGSKRSSHSNAYFYGFFNNKRIVLFDTLLEDYSPDNKTAEDATDEKAAESKDSQDGEAEEKQDQATDIENDKNVSVEDAVNETSNANEAGKEEQEKKKKKKKGCTNDEVLAVLCHELGHWYLNHVLKQLILSQVNLFLCFLVFGLLMKEQVLYSAFGFHSQPTFIGLIIIFQFIFAPYNEVLSFVVTYITRQFEFQADAFARGMNHSSLLKSALIKLNEDNLSFPVTDWLYSAWHFSHPPLLDRLRALEDGKGADVKKQQ</sequence>
<dbReference type="GO" id="GO:0046872">
    <property type="term" value="F:metal ion binding"/>
    <property type="evidence" value="ECO:0007669"/>
    <property type="project" value="UniProtKB-KW"/>
</dbReference>
<dbReference type="Pfam" id="PF01435">
    <property type="entry name" value="Peptidase_M48"/>
    <property type="match status" value="1"/>
</dbReference>
<feature type="active site" evidence="8">
    <location>
        <position position="361"/>
    </location>
</feature>
<proteinExistence type="predicted"/>